<feature type="signal peptide" evidence="5">
    <location>
        <begin position="1"/>
        <end position="19"/>
    </location>
</feature>
<comment type="subcellular location">
    <subcellularLocation>
        <location evidence="4">Cell outer membrane</location>
    </subcellularLocation>
    <subcellularLocation>
        <location evidence="1">Membrane</location>
    </subcellularLocation>
</comment>
<organism evidence="8 9">
    <name type="scientific">Shewanella oncorhynchi</name>
    <dbReference type="NCBI Taxonomy" id="2726434"/>
    <lineage>
        <taxon>Bacteria</taxon>
        <taxon>Pseudomonadati</taxon>
        <taxon>Pseudomonadota</taxon>
        <taxon>Gammaproteobacteria</taxon>
        <taxon>Alteromonadales</taxon>
        <taxon>Shewanellaceae</taxon>
        <taxon>Shewanella</taxon>
    </lineage>
</organism>
<gene>
    <name evidence="8" type="ORF">HGO26_15635</name>
</gene>
<accession>A0ABX1KSG5</accession>
<dbReference type="PROSITE" id="PS00875">
    <property type="entry name" value="T2SP_D"/>
    <property type="match status" value="1"/>
</dbReference>
<evidence type="ECO:0000256" key="2">
    <source>
        <dbReference type="ARBA" id="ARBA00023136"/>
    </source>
</evidence>
<evidence type="ECO:0000256" key="4">
    <source>
        <dbReference type="RuleBase" id="RU004004"/>
    </source>
</evidence>
<evidence type="ECO:0000259" key="6">
    <source>
        <dbReference type="Pfam" id="PF00263"/>
    </source>
</evidence>
<dbReference type="Pfam" id="PF03958">
    <property type="entry name" value="Secretin_N"/>
    <property type="match status" value="1"/>
</dbReference>
<comment type="similarity">
    <text evidence="3">Belongs to the bacterial secretin family.</text>
</comment>
<dbReference type="PANTHER" id="PTHR30332:SF17">
    <property type="entry name" value="TYPE IV PILIATION SYSTEM PROTEIN DR_0774-RELATED"/>
    <property type="match status" value="1"/>
</dbReference>
<dbReference type="InterPro" id="IPR005644">
    <property type="entry name" value="NolW-like"/>
</dbReference>
<dbReference type="Gene3D" id="3.55.50.30">
    <property type="match status" value="1"/>
</dbReference>
<dbReference type="EMBL" id="JABAEB010000009">
    <property type="protein sequence ID" value="NLQ24303.1"/>
    <property type="molecule type" value="Genomic_DNA"/>
</dbReference>
<dbReference type="InterPro" id="IPR050810">
    <property type="entry name" value="Bact_Secretion_Sys_Channel"/>
</dbReference>
<keyword evidence="4" id="KW-0813">Transport</keyword>
<evidence type="ECO:0000313" key="9">
    <source>
        <dbReference type="Proteomes" id="UP000527352"/>
    </source>
</evidence>
<reference evidence="8 9" key="1">
    <citation type="submission" date="2020-04" db="EMBL/GenBank/DDBJ databases">
        <title>The first description of lens atrophy caused by putative novel Shewanella sp. that is a new emerging pathogen for cultured rainbow trout?</title>
        <authorList>
            <person name="Saticioglu I.B."/>
            <person name="Duman M."/>
            <person name="Altun S."/>
        </authorList>
    </citation>
    <scope>NUCLEOTIDE SEQUENCE [LARGE SCALE GENOMIC DNA]</scope>
    <source>
        <strain evidence="8 9">S-1</strain>
    </source>
</reference>
<sequence length="487" mass="54533">MKSRILLIFLLFTAFTCQAKVFIKQSDIDLKGALAAIAKDMQLKLVDDIEEKKAKQPITQTLSGDGLDLLDQLSDVYDFDWYVYGGTLTVHSGQAYINHAFKPRNITPASLLKELKSTFRANNTTKIELVGSGNSIFISGTRKFVNDVVVYSNMIDKNQFLENGNNLELARIEFDYISVMDRQIDSYDGNVIFPGAQSLISSAIEKIGQFENISDGEMVKRAYKLKLNQNDKQQLEEDEFTSKVQVLPGSNALLVRGTPEEIQLAKRIATLIDVKRQQLLFFLRVYDVSVERTEALGVNSSWLNGSRGLYDIIVPPFTDTVDFFKNFQALYTNNMARGVYETNLLVLENQQGHFGKKETATVVLISDKQVSTQKIEAENSLYVTGRLLPSGKVQAKFSYIEESLSDDKTEGGATQAPRVNSQSLTSEVYIEPGQTVILGGFDNTVTDSVESGVPILSSIPWLGELFKSKKETKRKYKRYVSVSFKVI</sequence>
<comment type="caution">
    <text evidence="8">The sequence shown here is derived from an EMBL/GenBank/DDBJ whole genome shotgun (WGS) entry which is preliminary data.</text>
</comment>
<feature type="domain" description="Type II/III secretion system secretin-like" evidence="6">
    <location>
        <begin position="329"/>
        <end position="486"/>
    </location>
</feature>
<dbReference type="InterPro" id="IPR004845">
    <property type="entry name" value="T2SS_GspD_CS"/>
</dbReference>
<dbReference type="RefSeq" id="WP_168826338.1">
    <property type="nucleotide sequence ID" value="NZ_JABAEB010000009.1"/>
</dbReference>
<keyword evidence="2" id="KW-0472">Membrane</keyword>
<name>A0ABX1KSG5_9GAMM</name>
<evidence type="ECO:0000313" key="8">
    <source>
        <dbReference type="EMBL" id="NLQ24303.1"/>
    </source>
</evidence>
<dbReference type="Pfam" id="PF00263">
    <property type="entry name" value="Secretin"/>
    <property type="match status" value="1"/>
</dbReference>
<dbReference type="InterPro" id="IPR004846">
    <property type="entry name" value="T2SS/T3SS_dom"/>
</dbReference>
<dbReference type="PANTHER" id="PTHR30332">
    <property type="entry name" value="PROBABLE GENERAL SECRETION PATHWAY PROTEIN D"/>
    <property type="match status" value="1"/>
</dbReference>
<evidence type="ECO:0000259" key="7">
    <source>
        <dbReference type="Pfam" id="PF03958"/>
    </source>
</evidence>
<keyword evidence="9" id="KW-1185">Reference proteome</keyword>
<dbReference type="Proteomes" id="UP000527352">
    <property type="component" value="Unassembled WGS sequence"/>
</dbReference>
<evidence type="ECO:0000256" key="1">
    <source>
        <dbReference type="ARBA" id="ARBA00004370"/>
    </source>
</evidence>
<feature type="chain" id="PRO_5046364479" evidence="5">
    <location>
        <begin position="20"/>
        <end position="487"/>
    </location>
</feature>
<feature type="domain" description="NolW-like" evidence="7">
    <location>
        <begin position="242"/>
        <end position="278"/>
    </location>
</feature>
<evidence type="ECO:0000256" key="5">
    <source>
        <dbReference type="SAM" id="SignalP"/>
    </source>
</evidence>
<protein>
    <submittedName>
        <fullName evidence="8">Secretin</fullName>
    </submittedName>
</protein>
<evidence type="ECO:0000256" key="3">
    <source>
        <dbReference type="RuleBase" id="RU004003"/>
    </source>
</evidence>
<proteinExistence type="inferred from homology"/>
<keyword evidence="5" id="KW-0732">Signal</keyword>